<gene>
    <name evidence="1" type="ORF">C2E20_3414</name>
</gene>
<accession>A0A2P6VGW1</accession>
<organism evidence="1 2">
    <name type="scientific">Micractinium conductrix</name>
    <dbReference type="NCBI Taxonomy" id="554055"/>
    <lineage>
        <taxon>Eukaryota</taxon>
        <taxon>Viridiplantae</taxon>
        <taxon>Chlorophyta</taxon>
        <taxon>core chlorophytes</taxon>
        <taxon>Trebouxiophyceae</taxon>
        <taxon>Chlorellales</taxon>
        <taxon>Chlorellaceae</taxon>
        <taxon>Chlorella clade</taxon>
        <taxon>Micractinium</taxon>
    </lineage>
</organism>
<comment type="caution">
    <text evidence="1">The sequence shown here is derived from an EMBL/GenBank/DDBJ whole genome shotgun (WGS) entry which is preliminary data.</text>
</comment>
<protein>
    <submittedName>
        <fullName evidence="1">Uncharacterized protein</fullName>
    </submittedName>
</protein>
<name>A0A2P6VGW1_9CHLO</name>
<reference evidence="1 2" key="1">
    <citation type="journal article" date="2018" name="Plant J.">
        <title>Genome sequences of Chlorella sorokiniana UTEX 1602 and Micractinium conductrix SAG 241.80: implications to maltose excretion by a green alga.</title>
        <authorList>
            <person name="Arriola M.B."/>
            <person name="Velmurugan N."/>
            <person name="Zhang Y."/>
            <person name="Plunkett M.H."/>
            <person name="Hondzo H."/>
            <person name="Barney B.M."/>
        </authorList>
    </citation>
    <scope>NUCLEOTIDE SEQUENCE [LARGE SCALE GENOMIC DNA]</scope>
    <source>
        <strain evidence="1 2">SAG 241.80</strain>
    </source>
</reference>
<dbReference type="EMBL" id="LHPF02000007">
    <property type="protein sequence ID" value="PSC73323.1"/>
    <property type="molecule type" value="Genomic_DNA"/>
</dbReference>
<evidence type="ECO:0000313" key="2">
    <source>
        <dbReference type="Proteomes" id="UP000239649"/>
    </source>
</evidence>
<keyword evidence="2" id="KW-1185">Reference proteome</keyword>
<sequence length="78" mass="8768">MRGPSFWLSGKRACASWRRWWSWWLVAPVAAAAAAAMRKLEAAATVNGSRRHPHPVPLPRRPMLTSLLILLPLSRSIQ</sequence>
<evidence type="ECO:0000313" key="1">
    <source>
        <dbReference type="EMBL" id="PSC73323.1"/>
    </source>
</evidence>
<proteinExistence type="predicted"/>
<dbReference type="AlphaFoldDB" id="A0A2P6VGW1"/>
<dbReference type="Proteomes" id="UP000239649">
    <property type="component" value="Unassembled WGS sequence"/>
</dbReference>